<evidence type="ECO:0008006" key="5">
    <source>
        <dbReference type="Google" id="ProtNLM"/>
    </source>
</evidence>
<evidence type="ECO:0000256" key="1">
    <source>
        <dbReference type="PROSITE-ProRule" id="PRU00117"/>
    </source>
</evidence>
<protein>
    <recommendedName>
        <fullName evidence="5">K Homology domain-containing protein</fullName>
    </recommendedName>
</protein>
<dbReference type="Proteomes" id="UP001552299">
    <property type="component" value="Unassembled WGS sequence"/>
</dbReference>
<keyword evidence="1" id="KW-0694">RNA-binding</keyword>
<evidence type="ECO:0000313" key="4">
    <source>
        <dbReference type="Proteomes" id="UP001552299"/>
    </source>
</evidence>
<organism evidence="3 4">
    <name type="scientific">Dendrobium thyrsiflorum</name>
    <name type="common">Pinecone-like raceme dendrobium</name>
    <name type="synonym">Orchid</name>
    <dbReference type="NCBI Taxonomy" id="117978"/>
    <lineage>
        <taxon>Eukaryota</taxon>
        <taxon>Viridiplantae</taxon>
        <taxon>Streptophyta</taxon>
        <taxon>Embryophyta</taxon>
        <taxon>Tracheophyta</taxon>
        <taxon>Spermatophyta</taxon>
        <taxon>Magnoliopsida</taxon>
        <taxon>Liliopsida</taxon>
        <taxon>Asparagales</taxon>
        <taxon>Orchidaceae</taxon>
        <taxon>Epidendroideae</taxon>
        <taxon>Malaxideae</taxon>
        <taxon>Dendrobiinae</taxon>
        <taxon>Dendrobium</taxon>
    </lineage>
</organism>
<evidence type="ECO:0000313" key="3">
    <source>
        <dbReference type="EMBL" id="KAL0909926.1"/>
    </source>
</evidence>
<dbReference type="AlphaFoldDB" id="A0ABD0UHV3"/>
<keyword evidence="4" id="KW-1185">Reference proteome</keyword>
<sequence length="221" mass="23571">MAEEEPLAVAESVGCEGEEASLPVKEIVPEATERSEEGTLEAAVEAAETNDAPDNKRKLDNLESLENYEAPAKKQQIGIPEPTSESSVHAEDQGMVASDEAAREIGAQETDGSGYPTTDKHVEVADGTMSDSAHGITAVDGNVKMEKEPLGNGQISSTNNIEHAYMDNAQNASLAPQQDGLPHDMHQIPYDLSSSSRKIEVPNNKVGILIGKSGKLLDFFK</sequence>
<reference evidence="3 4" key="1">
    <citation type="journal article" date="2024" name="Plant Biotechnol. J.">
        <title>Dendrobium thyrsiflorum genome and its molecular insights into genes involved in important horticultural traits.</title>
        <authorList>
            <person name="Chen B."/>
            <person name="Wang J.Y."/>
            <person name="Zheng P.J."/>
            <person name="Li K.L."/>
            <person name="Liang Y.M."/>
            <person name="Chen X.F."/>
            <person name="Zhang C."/>
            <person name="Zhao X."/>
            <person name="He X."/>
            <person name="Zhang G.Q."/>
            <person name="Liu Z.J."/>
            <person name="Xu Q."/>
        </authorList>
    </citation>
    <scope>NUCLEOTIDE SEQUENCE [LARGE SCALE GENOMIC DNA]</scope>
    <source>
        <strain evidence="3">GZMU011</strain>
    </source>
</reference>
<proteinExistence type="predicted"/>
<dbReference type="GO" id="GO:0003723">
    <property type="term" value="F:RNA binding"/>
    <property type="evidence" value="ECO:0007669"/>
    <property type="project" value="UniProtKB-UniRule"/>
</dbReference>
<dbReference type="PROSITE" id="PS50084">
    <property type="entry name" value="KH_TYPE_1"/>
    <property type="match status" value="1"/>
</dbReference>
<comment type="caution">
    <text evidence="3">The sequence shown here is derived from an EMBL/GenBank/DDBJ whole genome shotgun (WGS) entry which is preliminary data.</text>
</comment>
<feature type="compositionally biased region" description="Basic and acidic residues" evidence="2">
    <location>
        <begin position="27"/>
        <end position="37"/>
    </location>
</feature>
<name>A0ABD0UHV3_DENTH</name>
<gene>
    <name evidence="3" type="ORF">M5K25_020836</name>
</gene>
<accession>A0ABD0UHV3</accession>
<feature type="region of interest" description="Disordered" evidence="2">
    <location>
        <begin position="1"/>
        <end position="98"/>
    </location>
</feature>
<dbReference type="EMBL" id="JANQDX010000016">
    <property type="protein sequence ID" value="KAL0909926.1"/>
    <property type="molecule type" value="Genomic_DNA"/>
</dbReference>
<evidence type="ECO:0000256" key="2">
    <source>
        <dbReference type="SAM" id="MobiDB-lite"/>
    </source>
</evidence>